<sequence length="229" mass="25903">MSILVKGTLSQTNAVREGVKIVRELFKKNDFRQGVSTADLYKLALKQPIPQGFVGDPRLVAGSGGIKGISLPPQNEHPVRSMSFLKRTILPALVGCGEIKKVGVTTTVTAPVERTIKRKKGKTSIKPTSESAKASPENPVTVRAWVWRPLTEGERFVYENEEEDKYLYTRTPLQAEDISHLSPRRQRSREDKQPKLSRPKVYIDREAVKKGNQEYDKRRAEERKLYVSC</sequence>
<evidence type="ECO:0000313" key="2">
    <source>
        <dbReference type="EMBL" id="KAJ3563124.1"/>
    </source>
</evidence>
<evidence type="ECO:0000256" key="1">
    <source>
        <dbReference type="SAM" id="MobiDB-lite"/>
    </source>
</evidence>
<organism evidence="2 3">
    <name type="scientific">Leucocoprinus birnbaumii</name>
    <dbReference type="NCBI Taxonomy" id="56174"/>
    <lineage>
        <taxon>Eukaryota</taxon>
        <taxon>Fungi</taxon>
        <taxon>Dikarya</taxon>
        <taxon>Basidiomycota</taxon>
        <taxon>Agaricomycotina</taxon>
        <taxon>Agaricomycetes</taxon>
        <taxon>Agaricomycetidae</taxon>
        <taxon>Agaricales</taxon>
        <taxon>Agaricineae</taxon>
        <taxon>Agaricaceae</taxon>
        <taxon>Leucocoprinus</taxon>
    </lineage>
</organism>
<feature type="compositionally biased region" description="Basic and acidic residues" evidence="1">
    <location>
        <begin position="201"/>
        <end position="219"/>
    </location>
</feature>
<dbReference type="EMBL" id="JANIEX010000793">
    <property type="protein sequence ID" value="KAJ3563124.1"/>
    <property type="molecule type" value="Genomic_DNA"/>
</dbReference>
<keyword evidence="3" id="KW-1185">Reference proteome</keyword>
<proteinExistence type="predicted"/>
<accession>A0AAD5YNG4</accession>
<dbReference type="AlphaFoldDB" id="A0AAD5YNG4"/>
<comment type="caution">
    <text evidence="2">The sequence shown here is derived from an EMBL/GenBank/DDBJ whole genome shotgun (WGS) entry which is preliminary data.</text>
</comment>
<name>A0AAD5YNG4_9AGAR</name>
<protein>
    <submittedName>
        <fullName evidence="2">Uncharacterized protein</fullName>
    </submittedName>
</protein>
<evidence type="ECO:0000313" key="3">
    <source>
        <dbReference type="Proteomes" id="UP001213000"/>
    </source>
</evidence>
<feature type="region of interest" description="Disordered" evidence="1">
    <location>
        <begin position="177"/>
        <end position="219"/>
    </location>
</feature>
<dbReference type="Proteomes" id="UP001213000">
    <property type="component" value="Unassembled WGS sequence"/>
</dbReference>
<reference evidence="2" key="1">
    <citation type="submission" date="2022-07" db="EMBL/GenBank/DDBJ databases">
        <title>Genome Sequence of Leucocoprinus birnbaumii.</title>
        <authorList>
            <person name="Buettner E."/>
        </authorList>
    </citation>
    <scope>NUCLEOTIDE SEQUENCE</scope>
    <source>
        <strain evidence="2">VT141</strain>
    </source>
</reference>
<gene>
    <name evidence="2" type="ORF">NP233_g9140</name>
</gene>